<proteinExistence type="predicted"/>
<organism evidence="1">
    <name type="scientific">Rhizophora mucronata</name>
    <name type="common">Asiatic mangrove</name>
    <dbReference type="NCBI Taxonomy" id="61149"/>
    <lineage>
        <taxon>Eukaryota</taxon>
        <taxon>Viridiplantae</taxon>
        <taxon>Streptophyta</taxon>
        <taxon>Embryophyta</taxon>
        <taxon>Tracheophyta</taxon>
        <taxon>Spermatophyta</taxon>
        <taxon>Magnoliopsida</taxon>
        <taxon>eudicotyledons</taxon>
        <taxon>Gunneridae</taxon>
        <taxon>Pentapetalae</taxon>
        <taxon>rosids</taxon>
        <taxon>fabids</taxon>
        <taxon>Malpighiales</taxon>
        <taxon>Rhizophoraceae</taxon>
        <taxon>Rhizophora</taxon>
    </lineage>
</organism>
<name>A0A2P2IK09_RHIMU</name>
<protein>
    <submittedName>
        <fullName evidence="1">Retrovirus-related Pol polyprotein from transposon TNT 1-94</fullName>
    </submittedName>
</protein>
<accession>A0A2P2IK09</accession>
<dbReference type="EMBL" id="GGEC01001054">
    <property type="protein sequence ID" value="MBW81537.1"/>
    <property type="molecule type" value="Transcribed_RNA"/>
</dbReference>
<sequence length="151" mass="17938">MIQHGHSLHFAHDFWKIYDFNNIEIANAHMENKSFLLKMGYPLIFSLSMHLDETNLWCGRFRHHNLESLKFLQSKNLVRDIRTYLIWLECVNRVNKENNTKSPIYSSTQAWRVKEKLALVRTNICGAVKTKLLSQNTYFVHFTDGYITRMT</sequence>
<reference evidence="1" key="1">
    <citation type="submission" date="2018-02" db="EMBL/GenBank/DDBJ databases">
        <title>Rhizophora mucronata_Transcriptome.</title>
        <authorList>
            <person name="Meera S.P."/>
            <person name="Sreeshan A."/>
            <person name="Augustine A."/>
        </authorList>
    </citation>
    <scope>NUCLEOTIDE SEQUENCE</scope>
    <source>
        <tissue evidence="1">Leaf</tissue>
    </source>
</reference>
<dbReference type="EMBL" id="GGEC01001055">
    <property type="protein sequence ID" value="MBW81538.1"/>
    <property type="molecule type" value="Transcribed_RNA"/>
</dbReference>
<dbReference type="AlphaFoldDB" id="A0A2P2IK09"/>
<evidence type="ECO:0000313" key="1">
    <source>
        <dbReference type="EMBL" id="MBW81538.1"/>
    </source>
</evidence>